<evidence type="ECO:0000256" key="3">
    <source>
        <dbReference type="ARBA" id="ARBA00023038"/>
    </source>
</evidence>
<dbReference type="PANTHER" id="PTHR46074">
    <property type="entry name" value="CYSTEINE-RICH PROTEIN CRIP FAMILY MEMBER"/>
    <property type="match status" value="1"/>
</dbReference>
<evidence type="ECO:0000259" key="5">
    <source>
        <dbReference type="PROSITE" id="PS50023"/>
    </source>
</evidence>
<sequence>MNCPNCKKVVYFAEKVSSLGKHWHRGCLKCKKCNKTLAPGGHAEHGGVPYCHIPCYSALFGPGGFGHGGAESHNYNEERDPSTILK</sequence>
<accession>A0ABM4BGY5</accession>
<feature type="domain" description="LIM zinc-binding" evidence="5">
    <location>
        <begin position="1"/>
        <end position="62"/>
    </location>
</feature>
<dbReference type="Gene3D" id="2.10.110.10">
    <property type="entry name" value="Cysteine Rich Protein"/>
    <property type="match status" value="1"/>
</dbReference>
<dbReference type="PROSITE" id="PS00478">
    <property type="entry name" value="LIM_DOMAIN_1"/>
    <property type="match status" value="1"/>
</dbReference>
<evidence type="ECO:0000313" key="7">
    <source>
        <dbReference type="RefSeq" id="XP_065648271.1"/>
    </source>
</evidence>
<reference evidence="7" key="1">
    <citation type="submission" date="2025-08" db="UniProtKB">
        <authorList>
            <consortium name="RefSeq"/>
        </authorList>
    </citation>
    <scope>IDENTIFICATION</scope>
</reference>
<protein>
    <submittedName>
        <fullName evidence="7">Cysteine-rich protein 1 isoform X2</fullName>
    </submittedName>
</protein>
<dbReference type="GeneID" id="100211754"/>
<dbReference type="RefSeq" id="XP_065648271.1">
    <property type="nucleotide sequence ID" value="XM_065792199.1"/>
</dbReference>
<keyword evidence="2 4" id="KW-0862">Zinc</keyword>
<keyword evidence="3 4" id="KW-0440">LIM domain</keyword>
<dbReference type="SUPFAM" id="SSF57716">
    <property type="entry name" value="Glucocorticoid receptor-like (DNA-binding domain)"/>
    <property type="match status" value="2"/>
</dbReference>
<dbReference type="RefSeq" id="XP_004205593.1">
    <property type="nucleotide sequence ID" value="XM_004205545.4"/>
</dbReference>
<evidence type="ECO:0000313" key="6">
    <source>
        <dbReference type="Proteomes" id="UP001652625"/>
    </source>
</evidence>
<keyword evidence="1 4" id="KW-0479">Metal-binding</keyword>
<dbReference type="InterPro" id="IPR001781">
    <property type="entry name" value="Znf_LIM"/>
</dbReference>
<dbReference type="PROSITE" id="PS50023">
    <property type="entry name" value="LIM_DOMAIN_2"/>
    <property type="match status" value="1"/>
</dbReference>
<dbReference type="Proteomes" id="UP001652625">
    <property type="component" value="Chromosome 03"/>
</dbReference>
<dbReference type="Pfam" id="PF00412">
    <property type="entry name" value="LIM"/>
    <property type="match status" value="1"/>
</dbReference>
<evidence type="ECO:0000256" key="2">
    <source>
        <dbReference type="ARBA" id="ARBA00022833"/>
    </source>
</evidence>
<dbReference type="SMART" id="SM00132">
    <property type="entry name" value="LIM"/>
    <property type="match status" value="1"/>
</dbReference>
<proteinExistence type="predicted"/>
<gene>
    <name evidence="7" type="primary">LOC100211754</name>
</gene>
<evidence type="ECO:0000256" key="4">
    <source>
        <dbReference type="PROSITE-ProRule" id="PRU00125"/>
    </source>
</evidence>
<organism evidence="6 7">
    <name type="scientific">Hydra vulgaris</name>
    <name type="common">Hydra</name>
    <name type="synonym">Hydra attenuata</name>
    <dbReference type="NCBI Taxonomy" id="6087"/>
    <lineage>
        <taxon>Eukaryota</taxon>
        <taxon>Metazoa</taxon>
        <taxon>Cnidaria</taxon>
        <taxon>Hydrozoa</taxon>
        <taxon>Hydroidolina</taxon>
        <taxon>Anthoathecata</taxon>
        <taxon>Aplanulata</taxon>
        <taxon>Hydridae</taxon>
        <taxon>Hydra</taxon>
    </lineage>
</organism>
<keyword evidence="6" id="KW-1185">Reference proteome</keyword>
<evidence type="ECO:0000256" key="1">
    <source>
        <dbReference type="ARBA" id="ARBA00022723"/>
    </source>
</evidence>
<name>A0ABM4BGY5_HYDVU</name>
<dbReference type="PANTHER" id="PTHR46074:SF5">
    <property type="entry name" value="LIM DOMAIN-CONTAINING PROTEIN C"/>
    <property type="match status" value="1"/>
</dbReference>